<accession>A0A2T2P7G7</accession>
<evidence type="ECO:0000313" key="2">
    <source>
        <dbReference type="Proteomes" id="UP000240883"/>
    </source>
</evidence>
<gene>
    <name evidence="1" type="ORF">BS50DRAFT_569117</name>
</gene>
<reference evidence="1 2" key="1">
    <citation type="journal article" date="2018" name="Front. Microbiol.">
        <title>Genome-Wide Analysis of Corynespora cassiicola Leaf Fall Disease Putative Effectors.</title>
        <authorList>
            <person name="Lopez D."/>
            <person name="Ribeiro S."/>
            <person name="Label P."/>
            <person name="Fumanal B."/>
            <person name="Venisse J.S."/>
            <person name="Kohler A."/>
            <person name="de Oliveira R.R."/>
            <person name="Labutti K."/>
            <person name="Lipzen A."/>
            <person name="Lail K."/>
            <person name="Bauer D."/>
            <person name="Ohm R.A."/>
            <person name="Barry K.W."/>
            <person name="Spatafora J."/>
            <person name="Grigoriev I.V."/>
            <person name="Martin F.M."/>
            <person name="Pujade-Renaud V."/>
        </authorList>
    </citation>
    <scope>NUCLEOTIDE SEQUENCE [LARGE SCALE GENOMIC DNA]</scope>
    <source>
        <strain evidence="1 2">Philippines</strain>
    </source>
</reference>
<proteinExistence type="predicted"/>
<protein>
    <submittedName>
        <fullName evidence="1">Uncharacterized protein</fullName>
    </submittedName>
</protein>
<evidence type="ECO:0000313" key="1">
    <source>
        <dbReference type="EMBL" id="PSN73605.1"/>
    </source>
</evidence>
<sequence length="57" mass="6523">MGHSMFCRRAISTLFISLLDIFPVGCNFPHILTLILEETSPKHPIPVRLFSFLQSLH</sequence>
<dbReference type="EMBL" id="KZ678129">
    <property type="protein sequence ID" value="PSN73605.1"/>
    <property type="molecule type" value="Genomic_DNA"/>
</dbReference>
<keyword evidence="2" id="KW-1185">Reference proteome</keyword>
<dbReference type="Proteomes" id="UP000240883">
    <property type="component" value="Unassembled WGS sequence"/>
</dbReference>
<dbReference type="AlphaFoldDB" id="A0A2T2P7G7"/>
<organism evidence="1 2">
    <name type="scientific">Corynespora cassiicola Philippines</name>
    <dbReference type="NCBI Taxonomy" id="1448308"/>
    <lineage>
        <taxon>Eukaryota</taxon>
        <taxon>Fungi</taxon>
        <taxon>Dikarya</taxon>
        <taxon>Ascomycota</taxon>
        <taxon>Pezizomycotina</taxon>
        <taxon>Dothideomycetes</taxon>
        <taxon>Pleosporomycetidae</taxon>
        <taxon>Pleosporales</taxon>
        <taxon>Corynesporascaceae</taxon>
        <taxon>Corynespora</taxon>
    </lineage>
</organism>
<name>A0A2T2P7G7_CORCC</name>